<dbReference type="InterPro" id="IPR005297">
    <property type="entry name" value="Lipoprotein_repeat"/>
</dbReference>
<dbReference type="GO" id="GO:0043448">
    <property type="term" value="P:alkane catabolic process"/>
    <property type="evidence" value="ECO:0007669"/>
    <property type="project" value="TreeGrafter"/>
</dbReference>
<sequence>MFSTVQQKFSFPRFEPGVGCLRSIWQTARLRHSGVTTMPRNRSTPWIAATAATLSLLAAGACSGPDGDAPKAQDAPRSTAAKPFPATSVKVADSGLGRILVDGTGRTLYAFTQDRPGTGTCAADCVAAWPALTSTRPVTAGPGTRPALLTRTAHTTGAEQAVYGDWPLYYYVGDALPGDTNGQGVDGEWFTLAADGNLIRTPA</sequence>
<dbReference type="PANTHER" id="PTHR39335">
    <property type="entry name" value="BLL4220 PROTEIN"/>
    <property type="match status" value="1"/>
</dbReference>
<dbReference type="EMBL" id="CM000913">
    <property type="protein sequence ID" value="EFG07072.1"/>
    <property type="molecule type" value="Genomic_DNA"/>
</dbReference>
<protein>
    <submittedName>
        <fullName evidence="1">Lipoprotein</fullName>
    </submittedName>
</protein>
<keyword evidence="2" id="KW-1185">Reference proteome</keyword>
<evidence type="ECO:0000313" key="1">
    <source>
        <dbReference type="EMBL" id="EFG07072.1"/>
    </source>
</evidence>
<dbReference type="OrthoDB" id="597632at2"/>
<gene>
    <name evidence="1" type="ORF">SCLAV_1999</name>
</gene>
<dbReference type="Proteomes" id="UP000002357">
    <property type="component" value="Chromosome"/>
</dbReference>
<dbReference type="KEGG" id="sclf:BB341_18325"/>
<dbReference type="PANTHER" id="PTHR39335:SF1">
    <property type="entry name" value="BLL4220 PROTEIN"/>
    <property type="match status" value="1"/>
</dbReference>
<name>B5GSR1_STRCL</name>
<accession>B5GSR1</accession>
<keyword evidence="1" id="KW-0449">Lipoprotein</keyword>
<dbReference type="Pfam" id="PF03640">
    <property type="entry name" value="Lipoprotein_15"/>
    <property type="match status" value="2"/>
</dbReference>
<proteinExistence type="predicted"/>
<reference evidence="1 2" key="1">
    <citation type="journal article" date="2010" name="Genome Biol. Evol.">
        <title>The sequence of a 1.8-mb bacterial linear plasmid reveals a rich evolutionary reservoir of secondary metabolic pathways.</title>
        <authorList>
            <person name="Medema M.H."/>
            <person name="Trefzer A."/>
            <person name="Kovalchuk A."/>
            <person name="van den Berg M."/>
            <person name="Mueller U."/>
            <person name="Heijne W."/>
            <person name="Wu L."/>
            <person name="Alam M.T."/>
            <person name="Ronning C.M."/>
            <person name="Nierman W.C."/>
            <person name="Bovenberg R.A.L."/>
            <person name="Breitling R."/>
            <person name="Takano E."/>
        </authorList>
    </citation>
    <scope>NUCLEOTIDE SEQUENCE [LARGE SCALE GENOMIC DNA]</scope>
    <source>
        <strain evidence="2">ATCC 27064 / DSM 738 / JCM 4710 / NBRC 13307 / NCIMB 12785 / NRRL 3585 / VKM Ac-602</strain>
    </source>
</reference>
<dbReference type="eggNOG" id="COG4315">
    <property type="taxonomic scope" value="Bacteria"/>
</dbReference>
<dbReference type="AlphaFoldDB" id="B5GSR1"/>
<evidence type="ECO:0000313" key="2">
    <source>
        <dbReference type="Proteomes" id="UP000002357"/>
    </source>
</evidence>
<organism evidence="1 2">
    <name type="scientific">Streptomyces clavuligerus</name>
    <dbReference type="NCBI Taxonomy" id="1901"/>
    <lineage>
        <taxon>Bacteria</taxon>
        <taxon>Bacillati</taxon>
        <taxon>Actinomycetota</taxon>
        <taxon>Actinomycetes</taxon>
        <taxon>Kitasatosporales</taxon>
        <taxon>Streptomycetaceae</taxon>
        <taxon>Streptomyces</taxon>
    </lineage>
</organism>